<dbReference type="InterPro" id="IPR037067">
    <property type="entry name" value="Coatomer_gsu_app_sf"/>
</dbReference>
<comment type="similarity">
    <text evidence="3">Belongs to the COPG family.</text>
</comment>
<dbReference type="Pfam" id="PF01602">
    <property type="entry name" value="Adaptin_N"/>
    <property type="match status" value="2"/>
</dbReference>
<dbReference type="InterPro" id="IPR009028">
    <property type="entry name" value="Coatomer/calthrin_app_sub_C"/>
</dbReference>
<dbReference type="PANTHER" id="PTHR10261:SF0">
    <property type="entry name" value="COATOMER SUBUNIT GAMMA-2"/>
    <property type="match status" value="1"/>
</dbReference>
<name>A0ABM1EMJ3_PRICU</name>
<keyword evidence="6" id="KW-0677">Repeat</keyword>
<evidence type="ECO:0000256" key="3">
    <source>
        <dbReference type="ARBA" id="ARBA00010720"/>
    </source>
</evidence>
<evidence type="ECO:0000256" key="12">
    <source>
        <dbReference type="SAM" id="MobiDB-lite"/>
    </source>
</evidence>
<keyword evidence="11" id="KW-0968">Cytoplasmic vesicle</keyword>
<evidence type="ECO:0000256" key="10">
    <source>
        <dbReference type="ARBA" id="ARBA00023136"/>
    </source>
</evidence>
<feature type="domain" description="Coatomer subunit gamma C-terminal" evidence="15">
    <location>
        <begin position="508"/>
        <end position="621"/>
    </location>
</feature>
<sequence length="622" mass="68396">MLYLKRDKKDEENGASGNPFHNLEKTTVLQEARVFNETPIIPRRCIHILTKFLYILNQGETFGKTEATEAFFATTKLFQSKDVTLRRMVYLLIKELSTSAEDVIIVTSSLTKDMTGKEDLYRAAAIRTLCRITDTTMLQVYCYYCDMDVCNSLSPRLPLTDENHEAKESGLSHLCEFIEDCEHTVLSTRILHLLGREGPRTAHPAKYIRYVYNRVVLENAAVRAAAVSSLAKFGAHSEDMLPNVLVLLRRCLLDTDDEVRDRAIFYVNLLEQRERQLNCAYILTGLQVSVVGLEKALHHYTLDPRETPFDLKAVPLETQPLTAEPARAAATGSARAAGATAGGVDVAAAAATRQDVFAEQLAAIPAFADLGTLFRSSSPPAELTESETEYVVRCVKHTFPAHVVFQFDCTNTLDDQTLSDARVHMEPADPAFEVVETVPCTRLRYNAPGATYTCVRLPEGGVAAATCTFACALRFTVRDCDPGTGEEEPEDEGYADEYVLEDAELTMADHVRRVARPDFAAAWDAAGDDNEREDTFALSSAATVADAVRDVVAFLGMQPCERSDRVADGRSAHTLYLAGVFRGGHEALARARLAVADGGVTMQLCVRSDDPEVSDLIVSAIG</sequence>
<keyword evidence="16" id="KW-1185">Reference proteome</keyword>
<feature type="region of interest" description="Disordered" evidence="12">
    <location>
        <begin position="1"/>
        <end position="22"/>
    </location>
</feature>
<evidence type="ECO:0000256" key="7">
    <source>
        <dbReference type="ARBA" id="ARBA00022892"/>
    </source>
</evidence>
<dbReference type="InterPro" id="IPR017106">
    <property type="entry name" value="Coatomer_gsu"/>
</dbReference>
<evidence type="ECO:0000259" key="13">
    <source>
        <dbReference type="Pfam" id="PF01602"/>
    </source>
</evidence>
<feature type="domain" description="Clathrin/coatomer adaptor adaptin-like N-terminal" evidence="13">
    <location>
        <begin position="161"/>
        <end position="273"/>
    </location>
</feature>
<evidence type="ECO:0000256" key="1">
    <source>
        <dbReference type="ARBA" id="ARBA00004255"/>
    </source>
</evidence>
<dbReference type="InterPro" id="IPR013040">
    <property type="entry name" value="Coatomer_gsu_app_Ig-like_dom"/>
</dbReference>
<dbReference type="InterPro" id="IPR011989">
    <property type="entry name" value="ARM-like"/>
</dbReference>
<evidence type="ECO:0000256" key="6">
    <source>
        <dbReference type="ARBA" id="ARBA00022737"/>
    </source>
</evidence>
<feature type="domain" description="Coatomer gamma subunit appendage Ig-like subdomain" evidence="14">
    <location>
        <begin position="357"/>
        <end position="506"/>
    </location>
</feature>
<dbReference type="Proteomes" id="UP000695022">
    <property type="component" value="Unplaced"/>
</dbReference>
<dbReference type="InterPro" id="IPR032154">
    <property type="entry name" value="Coatomer_g_Cpla"/>
</dbReference>
<comment type="subcellular location">
    <subcellularLocation>
        <location evidence="2">Cytoplasmic vesicle</location>
        <location evidence="2">COPI-coated vesicle membrane</location>
        <topology evidence="2">Peripheral membrane protein</topology>
        <orientation evidence="2">Cytoplasmic side</orientation>
    </subcellularLocation>
    <subcellularLocation>
        <location evidence="1">Golgi apparatus membrane</location>
        <topology evidence="1">Peripheral membrane protein</topology>
        <orientation evidence="1">Cytoplasmic side</orientation>
    </subcellularLocation>
</comment>
<evidence type="ECO:0000256" key="2">
    <source>
        <dbReference type="ARBA" id="ARBA00004347"/>
    </source>
</evidence>
<dbReference type="Pfam" id="PF08752">
    <property type="entry name" value="COP-gamma_platf"/>
    <property type="match status" value="1"/>
</dbReference>
<dbReference type="Gene3D" id="3.30.310.10">
    <property type="entry name" value="TATA-Binding Protein"/>
    <property type="match status" value="1"/>
</dbReference>
<keyword evidence="10" id="KW-0472">Membrane</keyword>
<dbReference type="InterPro" id="IPR016024">
    <property type="entry name" value="ARM-type_fold"/>
</dbReference>
<keyword evidence="8" id="KW-0653">Protein transport</keyword>
<organism evidence="16 17">
    <name type="scientific">Priapulus caudatus</name>
    <name type="common">Priapulid worm</name>
    <dbReference type="NCBI Taxonomy" id="37621"/>
    <lineage>
        <taxon>Eukaryota</taxon>
        <taxon>Metazoa</taxon>
        <taxon>Ecdysozoa</taxon>
        <taxon>Scalidophora</taxon>
        <taxon>Priapulida</taxon>
        <taxon>Priapulimorpha</taxon>
        <taxon>Priapulimorphida</taxon>
        <taxon>Priapulidae</taxon>
        <taxon>Priapulus</taxon>
    </lineage>
</organism>
<evidence type="ECO:0000256" key="11">
    <source>
        <dbReference type="ARBA" id="ARBA00023329"/>
    </source>
</evidence>
<dbReference type="GeneID" id="106813718"/>
<dbReference type="SUPFAM" id="SSF55711">
    <property type="entry name" value="Subdomain of clathrin and coatomer appendage domain"/>
    <property type="match status" value="1"/>
</dbReference>
<keyword evidence="5" id="KW-0963">Cytoplasm</keyword>
<dbReference type="Gene3D" id="2.60.40.1480">
    <property type="entry name" value="Coatomer, gamma subunit, appendage domain"/>
    <property type="match status" value="1"/>
</dbReference>
<evidence type="ECO:0000313" key="16">
    <source>
        <dbReference type="Proteomes" id="UP000695022"/>
    </source>
</evidence>
<dbReference type="RefSeq" id="XP_014673414.1">
    <property type="nucleotide sequence ID" value="XM_014817928.1"/>
</dbReference>
<proteinExistence type="inferred from homology"/>
<dbReference type="Pfam" id="PF16381">
    <property type="entry name" value="Coatomer_g_Cpla"/>
    <property type="match status" value="1"/>
</dbReference>
<evidence type="ECO:0000313" key="17">
    <source>
        <dbReference type="RefSeq" id="XP_014673414.1"/>
    </source>
</evidence>
<keyword evidence="7" id="KW-0931">ER-Golgi transport</keyword>
<dbReference type="PANTHER" id="PTHR10261">
    <property type="entry name" value="COATOMER SUBUNIT GAMMA"/>
    <property type="match status" value="1"/>
</dbReference>
<evidence type="ECO:0000256" key="9">
    <source>
        <dbReference type="ARBA" id="ARBA00023034"/>
    </source>
</evidence>
<dbReference type="InterPro" id="IPR012295">
    <property type="entry name" value="TBP_dom_sf"/>
</dbReference>
<dbReference type="Gene3D" id="1.25.10.10">
    <property type="entry name" value="Leucine-rich Repeat Variant"/>
    <property type="match status" value="2"/>
</dbReference>
<accession>A0ABM1EMJ3</accession>
<evidence type="ECO:0000259" key="14">
    <source>
        <dbReference type="Pfam" id="PF08752"/>
    </source>
</evidence>
<feature type="domain" description="Clathrin/coatomer adaptor adaptin-like N-terminal" evidence="13">
    <location>
        <begin position="24"/>
        <end position="139"/>
    </location>
</feature>
<keyword evidence="9" id="KW-0333">Golgi apparatus</keyword>
<evidence type="ECO:0000259" key="15">
    <source>
        <dbReference type="Pfam" id="PF16381"/>
    </source>
</evidence>
<evidence type="ECO:0000256" key="4">
    <source>
        <dbReference type="ARBA" id="ARBA00022448"/>
    </source>
</evidence>
<reference evidence="17" key="1">
    <citation type="submission" date="2025-08" db="UniProtKB">
        <authorList>
            <consortium name="RefSeq"/>
        </authorList>
    </citation>
    <scope>IDENTIFICATION</scope>
</reference>
<gene>
    <name evidence="17" type="primary">LOC106813718</name>
</gene>
<keyword evidence="4" id="KW-0813">Transport</keyword>
<evidence type="ECO:0000256" key="5">
    <source>
        <dbReference type="ARBA" id="ARBA00022490"/>
    </source>
</evidence>
<protein>
    <submittedName>
        <fullName evidence="17">Coatomer subunit gamma-2-like</fullName>
    </submittedName>
</protein>
<feature type="compositionally biased region" description="Basic and acidic residues" evidence="12">
    <location>
        <begin position="1"/>
        <end position="12"/>
    </location>
</feature>
<evidence type="ECO:0000256" key="8">
    <source>
        <dbReference type="ARBA" id="ARBA00022927"/>
    </source>
</evidence>
<dbReference type="InterPro" id="IPR002553">
    <property type="entry name" value="Clathrin/coatomer_adapt-like_N"/>
</dbReference>
<dbReference type="SUPFAM" id="SSF48371">
    <property type="entry name" value="ARM repeat"/>
    <property type="match status" value="2"/>
</dbReference>
<dbReference type="InterPro" id="IPR013041">
    <property type="entry name" value="Clathrin_app_Ig-like_sf"/>
</dbReference>
<dbReference type="SUPFAM" id="SSF49348">
    <property type="entry name" value="Clathrin adaptor appendage domain"/>
    <property type="match status" value="1"/>
</dbReference>